<protein>
    <recommendedName>
        <fullName evidence="9">Lipid A biosynthesis acyltransferase</fullName>
        <ecNumber evidence="9">2.3.1.241</ecNumber>
    </recommendedName>
    <alternativeName>
        <fullName evidence="9">Kdo(2)-lipid IV(A) acyltransferase</fullName>
    </alternativeName>
</protein>
<keyword evidence="7 9" id="KW-0472">Membrane</keyword>
<comment type="pathway">
    <text evidence="9">Bacterial outer membrane biogenesis; lipopolysaccharide biosynthesis.</text>
</comment>
<dbReference type="PANTHER" id="PTHR30606:SF9">
    <property type="entry name" value="LIPID A BIOSYNTHESIS LAUROYLTRANSFERASE"/>
    <property type="match status" value="1"/>
</dbReference>
<dbReference type="GO" id="GO:0008913">
    <property type="term" value="F:Kdo2-lipid IVA acyltransferase activity"/>
    <property type="evidence" value="ECO:0007669"/>
    <property type="project" value="UniProtKB-EC"/>
</dbReference>
<dbReference type="AlphaFoldDB" id="A0A0K6H066"/>
<dbReference type="NCBIfam" id="TIGR02207">
    <property type="entry name" value="lipid_A_htrB"/>
    <property type="match status" value="1"/>
</dbReference>
<evidence type="ECO:0000256" key="6">
    <source>
        <dbReference type="ARBA" id="ARBA00022989"/>
    </source>
</evidence>
<evidence type="ECO:0000256" key="3">
    <source>
        <dbReference type="ARBA" id="ARBA00022679"/>
    </source>
</evidence>
<keyword evidence="2 9" id="KW-0997">Cell inner membrane</keyword>
<keyword evidence="8 9" id="KW-0012">Acyltransferase</keyword>
<comment type="pathway">
    <text evidence="9">Glycolipid biosynthesis; KDO(2)-lipid A biosynthesis; KDO(2)-lipid A from CMP-3-deoxy-D-manno-octulosonate and lipid IV(A): step 3/4.</text>
</comment>
<comment type="similarity">
    <text evidence="9">Belongs to the LpxL/LpxM/LpxP family.</text>
</comment>
<name>A0A0K6H066_9GAMM</name>
<evidence type="ECO:0000256" key="7">
    <source>
        <dbReference type="ARBA" id="ARBA00023136"/>
    </source>
</evidence>
<evidence type="ECO:0000256" key="2">
    <source>
        <dbReference type="ARBA" id="ARBA00022519"/>
    </source>
</evidence>
<reference evidence="11" key="1">
    <citation type="submission" date="2015-08" db="EMBL/GenBank/DDBJ databases">
        <authorList>
            <person name="Varghese N."/>
        </authorList>
    </citation>
    <scope>NUCLEOTIDE SEQUENCE [LARGE SCALE GENOMIC DNA]</scope>
    <source>
        <strain evidence="11">DSM 27808</strain>
    </source>
</reference>
<feature type="transmembrane region" description="Helical" evidence="9">
    <location>
        <begin position="18"/>
        <end position="36"/>
    </location>
</feature>
<dbReference type="GO" id="GO:0009245">
    <property type="term" value="P:lipid A biosynthetic process"/>
    <property type="evidence" value="ECO:0007669"/>
    <property type="project" value="InterPro"/>
</dbReference>
<evidence type="ECO:0000256" key="4">
    <source>
        <dbReference type="ARBA" id="ARBA00022692"/>
    </source>
</evidence>
<comment type="function">
    <text evidence="9">Catalyzes the transfer of an acyl chain from an acyl-[acyl-carrier-protein] (ACP) to a Kdo(2)-lipid IV(A) to form a Kdo(2)-(acyl)-lipid IV(A).</text>
</comment>
<keyword evidence="3 9" id="KW-0808">Transferase</keyword>
<evidence type="ECO:0000256" key="5">
    <source>
        <dbReference type="ARBA" id="ARBA00022985"/>
    </source>
</evidence>
<evidence type="ECO:0000313" key="10">
    <source>
        <dbReference type="EMBL" id="CUA84373.1"/>
    </source>
</evidence>
<dbReference type="PANTHER" id="PTHR30606">
    <property type="entry name" value="LIPID A BIOSYNTHESIS LAUROYL ACYLTRANSFERASE"/>
    <property type="match status" value="1"/>
</dbReference>
<dbReference type="CDD" id="cd07984">
    <property type="entry name" value="LPLAT_LABLAT-like"/>
    <property type="match status" value="1"/>
</dbReference>
<keyword evidence="5 9" id="KW-0448">Lipopolysaccharide biosynthesis</keyword>
<dbReference type="HAMAP" id="MF_01942">
    <property type="entry name" value="Lipid_A_LpxL_LpxP"/>
    <property type="match status" value="1"/>
</dbReference>
<dbReference type="EMBL" id="CYHB01000002">
    <property type="protein sequence ID" value="CUA84373.1"/>
    <property type="molecule type" value="Genomic_DNA"/>
</dbReference>
<accession>A0A0K6H066</accession>
<dbReference type="InterPro" id="IPR011920">
    <property type="entry name" value="Lipid_A_LpxL_LpxP"/>
</dbReference>
<dbReference type="GO" id="GO:0005886">
    <property type="term" value="C:plasma membrane"/>
    <property type="evidence" value="ECO:0007669"/>
    <property type="project" value="UniProtKB-SubCell"/>
</dbReference>
<keyword evidence="6 9" id="KW-1133">Transmembrane helix</keyword>
<dbReference type="PIRSF" id="PIRSF026649">
    <property type="entry name" value="MsbB"/>
    <property type="match status" value="1"/>
</dbReference>
<keyword evidence="4 9" id="KW-0812">Transmembrane</keyword>
<dbReference type="RefSeq" id="WP_425415055.1">
    <property type="nucleotide sequence ID" value="NZ_CYHB01000002.1"/>
</dbReference>
<evidence type="ECO:0000256" key="1">
    <source>
        <dbReference type="ARBA" id="ARBA00022475"/>
    </source>
</evidence>
<dbReference type="Pfam" id="PF03279">
    <property type="entry name" value="Lip_A_acyltrans"/>
    <property type="match status" value="1"/>
</dbReference>
<feature type="short sequence motif" description="HXXXXD motif" evidence="9">
    <location>
        <begin position="134"/>
        <end position="139"/>
    </location>
</feature>
<keyword evidence="11" id="KW-1185">Reference proteome</keyword>
<dbReference type="UniPathway" id="UPA00030"/>
<organism evidence="10 11">
    <name type="scientific">Pseudidiomarina woesei</name>
    <dbReference type="NCBI Taxonomy" id="1381080"/>
    <lineage>
        <taxon>Bacteria</taxon>
        <taxon>Pseudomonadati</taxon>
        <taxon>Pseudomonadota</taxon>
        <taxon>Gammaproteobacteria</taxon>
        <taxon>Alteromonadales</taxon>
        <taxon>Idiomarinaceae</taxon>
        <taxon>Pseudidiomarina</taxon>
    </lineage>
</organism>
<gene>
    <name evidence="9" type="primary">lpxL</name>
    <name evidence="10" type="ORF">Ga0061064_0882</name>
</gene>
<dbReference type="EC" id="2.3.1.241" evidence="9"/>
<evidence type="ECO:0000313" key="11">
    <source>
        <dbReference type="Proteomes" id="UP000182598"/>
    </source>
</evidence>
<keyword evidence="1 9" id="KW-1003">Cell membrane</keyword>
<comment type="subcellular location">
    <subcellularLocation>
        <location evidence="9">Cell inner membrane</location>
        <topology evidence="9">Single-pass membrane protein</topology>
    </subcellularLocation>
</comment>
<dbReference type="GO" id="GO:0009103">
    <property type="term" value="P:lipopolysaccharide biosynthetic process"/>
    <property type="evidence" value="ECO:0007669"/>
    <property type="project" value="UniProtKB-UniRule"/>
</dbReference>
<comment type="catalytic activity">
    <reaction evidence="9">
        <text>an alpha-Kdo-(2-&gt;4)-alpha-Kdo-(2-&gt;6)-lipid IVA + a fatty acyl-[ACP] = an alpha-Kdo-(2-&gt;4)-alpha-Kdo-(2-&gt;6)-(acyl)-lipid IVA + holo-[ACP]</text>
        <dbReference type="Rhea" id="RHEA:69396"/>
        <dbReference type="Rhea" id="RHEA-COMP:9685"/>
        <dbReference type="Rhea" id="RHEA-COMP:14125"/>
        <dbReference type="ChEBI" id="CHEBI:64479"/>
        <dbReference type="ChEBI" id="CHEBI:138651"/>
        <dbReference type="ChEBI" id="CHEBI:176429"/>
        <dbReference type="ChEBI" id="CHEBI:176430"/>
        <dbReference type="EC" id="2.3.1.241"/>
    </reaction>
</comment>
<dbReference type="Proteomes" id="UP000182598">
    <property type="component" value="Unassembled WGS sequence"/>
</dbReference>
<dbReference type="InterPro" id="IPR004960">
    <property type="entry name" value="LipA_acyltrans"/>
</dbReference>
<proteinExistence type="inferred from homology"/>
<dbReference type="UniPathway" id="UPA00360">
    <property type="reaction ID" value="UER00485"/>
</dbReference>
<evidence type="ECO:0000256" key="9">
    <source>
        <dbReference type="HAMAP-Rule" id="MF_01942"/>
    </source>
</evidence>
<evidence type="ECO:0000256" key="8">
    <source>
        <dbReference type="ARBA" id="ARBA00023315"/>
    </source>
</evidence>
<dbReference type="GO" id="GO:0036104">
    <property type="term" value="P:Kdo2-lipid A biosynthetic process"/>
    <property type="evidence" value="ECO:0007669"/>
    <property type="project" value="UniProtKB-UniRule"/>
</dbReference>
<sequence>MKIIEKPRFEPRFLLPKYWLTWLSVGFLYAISWLPYRWQLGMGRVLGRLFYRFVPRRADIARRNLELSFPNMPADEIEPLVRKNLENTGIAFFETGMAWWWPDWRIRNKLHVHGVEHLHAAQRDGRGVLLLLFHFLSLEVHARLHGFVKPAVGLYRPHNNAVMEYLQTLGRGRSNKYMIQRRDVKSMLQALDQGEIAGYLPDQDYGRRKTIFAPLFAVEKASTTTGTLLFAHGANCAVLPVTCFRRDDGTGYDMTFYPEFENFPTGDDLADVTRVNKMVEFAIQQRPEQYMWIHRRFKTRPNDTDPDLYKR</sequence>